<dbReference type="Gene3D" id="3.90.1150.10">
    <property type="entry name" value="Aspartate Aminotransferase, domain 1"/>
    <property type="match status" value="1"/>
</dbReference>
<protein>
    <submittedName>
        <fullName evidence="7">GntR family transcriptional regulator</fullName>
    </submittedName>
</protein>
<dbReference type="Gene3D" id="1.10.10.10">
    <property type="entry name" value="Winged helix-like DNA-binding domain superfamily/Winged helix DNA-binding domain"/>
    <property type="match status" value="1"/>
</dbReference>
<keyword evidence="4" id="KW-0238">DNA-binding</keyword>
<evidence type="ECO:0000256" key="2">
    <source>
        <dbReference type="ARBA" id="ARBA00022898"/>
    </source>
</evidence>
<dbReference type="GO" id="GO:0030170">
    <property type="term" value="F:pyridoxal phosphate binding"/>
    <property type="evidence" value="ECO:0007669"/>
    <property type="project" value="InterPro"/>
</dbReference>
<dbReference type="Pfam" id="PF00155">
    <property type="entry name" value="Aminotran_1_2"/>
    <property type="match status" value="1"/>
</dbReference>
<dbReference type="RefSeq" id="WP_116282708.1">
    <property type="nucleotide sequence ID" value="NZ_NBXA01000018.1"/>
</dbReference>
<reference evidence="7 8" key="1">
    <citation type="submission" date="2017-04" db="EMBL/GenBank/DDBJ databases">
        <title>Comparative genome analysis of Subtercola boreus.</title>
        <authorList>
            <person name="Cho Y.-J."/>
            <person name="Cho A."/>
            <person name="Kim O.-S."/>
            <person name="Lee J.-I."/>
        </authorList>
    </citation>
    <scope>NUCLEOTIDE SEQUENCE [LARGE SCALE GENOMIC DNA]</scope>
    <source>
        <strain evidence="7 8">P27444</strain>
    </source>
</reference>
<evidence type="ECO:0000256" key="5">
    <source>
        <dbReference type="ARBA" id="ARBA00023163"/>
    </source>
</evidence>
<evidence type="ECO:0000313" key="7">
    <source>
        <dbReference type="EMBL" id="RFA13287.1"/>
    </source>
</evidence>
<dbReference type="OrthoDB" id="9802328at2"/>
<dbReference type="InterPro" id="IPR015424">
    <property type="entry name" value="PyrdxlP-dep_Trfase"/>
</dbReference>
<dbReference type="InterPro" id="IPR015421">
    <property type="entry name" value="PyrdxlP-dep_Trfase_major"/>
</dbReference>
<dbReference type="SMART" id="SM00345">
    <property type="entry name" value="HTH_GNTR"/>
    <property type="match status" value="1"/>
</dbReference>
<gene>
    <name evidence="7" type="ORF">B7R21_07915</name>
</gene>
<keyword evidence="5" id="KW-0804">Transcription</keyword>
<evidence type="ECO:0000256" key="3">
    <source>
        <dbReference type="ARBA" id="ARBA00023015"/>
    </source>
</evidence>
<dbReference type="Gene3D" id="3.40.640.10">
    <property type="entry name" value="Type I PLP-dependent aspartate aminotransferase-like (Major domain)"/>
    <property type="match status" value="1"/>
</dbReference>
<evidence type="ECO:0000313" key="8">
    <source>
        <dbReference type="Proteomes" id="UP000256709"/>
    </source>
</evidence>
<name>A0A3E0VWS3_9MICO</name>
<dbReference type="InterPro" id="IPR036390">
    <property type="entry name" value="WH_DNA-bd_sf"/>
</dbReference>
<dbReference type="SUPFAM" id="SSF53383">
    <property type="entry name" value="PLP-dependent transferases"/>
    <property type="match status" value="1"/>
</dbReference>
<dbReference type="AlphaFoldDB" id="A0A3E0VWS3"/>
<dbReference type="GO" id="GO:0003677">
    <property type="term" value="F:DNA binding"/>
    <property type="evidence" value="ECO:0007669"/>
    <property type="project" value="UniProtKB-KW"/>
</dbReference>
<dbReference type="GO" id="GO:0003700">
    <property type="term" value="F:DNA-binding transcription factor activity"/>
    <property type="evidence" value="ECO:0007669"/>
    <property type="project" value="InterPro"/>
</dbReference>
<dbReference type="InterPro" id="IPR051446">
    <property type="entry name" value="HTH_trans_reg/aminotransferase"/>
</dbReference>
<dbReference type="SUPFAM" id="SSF46785">
    <property type="entry name" value="Winged helix' DNA-binding domain"/>
    <property type="match status" value="1"/>
</dbReference>
<comment type="similarity">
    <text evidence="1">In the C-terminal section; belongs to the class-I pyridoxal-phosphate-dependent aminotransferase family.</text>
</comment>
<dbReference type="PROSITE" id="PS50949">
    <property type="entry name" value="HTH_GNTR"/>
    <property type="match status" value="1"/>
</dbReference>
<sequence length="469" mass="49649">MDQDSTDHRLDRHLRHLIESSGAGAKLPPTRTLVADFAASPLTVQRVVQRLVQEGLVETRPGSGTFVARPRVILRSDFSWQTTALGPARNGAATVGTSMSLTAPDAIAMHGGYPSEDLLPIRLVRAALTRAARGSAALDRPPVAGLGDLRAWFANEVRSGPGGRSSGVSGDDVIVVPGSQSALTSIFRALAQPGDAIVMESPSYWGAIAAAHQAGLVIVPVARGAAAPSAEALDDAFASSGARLFYAQPHFANPTGALWTLAETRAILAVARARNAFVIDDDWAHDFGIDADARPIIADDTDGHVVYLRSLTKSVSSSLRVGVLIARGPALARIQVDRTVTDLYVSGMLQAAAVDVVTDPGWRSHLARLRSALRLRRDTLAGLVAGRLGAETLTSLPKGGLNLWLRFDDRSDARDLAARCLAAGLAVAPGNDWFPTEPPGSFLRLNYSGARPERFEEAVAILEAARDPR</sequence>
<dbReference type="Proteomes" id="UP000256709">
    <property type="component" value="Unassembled WGS sequence"/>
</dbReference>
<evidence type="ECO:0000256" key="4">
    <source>
        <dbReference type="ARBA" id="ARBA00023125"/>
    </source>
</evidence>
<organism evidence="7 8">
    <name type="scientific">Subtercola boreus</name>
    <dbReference type="NCBI Taxonomy" id="120213"/>
    <lineage>
        <taxon>Bacteria</taxon>
        <taxon>Bacillati</taxon>
        <taxon>Actinomycetota</taxon>
        <taxon>Actinomycetes</taxon>
        <taxon>Micrococcales</taxon>
        <taxon>Microbacteriaceae</taxon>
        <taxon>Subtercola</taxon>
    </lineage>
</organism>
<feature type="domain" description="HTH gntR-type" evidence="6">
    <location>
        <begin position="3"/>
        <end position="70"/>
    </location>
</feature>
<dbReference type="InterPro" id="IPR036388">
    <property type="entry name" value="WH-like_DNA-bd_sf"/>
</dbReference>
<dbReference type="CDD" id="cd07377">
    <property type="entry name" value="WHTH_GntR"/>
    <property type="match status" value="1"/>
</dbReference>
<evidence type="ECO:0000259" key="6">
    <source>
        <dbReference type="PROSITE" id="PS50949"/>
    </source>
</evidence>
<dbReference type="PANTHER" id="PTHR46577">
    <property type="entry name" value="HTH-TYPE TRANSCRIPTIONAL REGULATORY PROTEIN GABR"/>
    <property type="match status" value="1"/>
</dbReference>
<dbReference type="CDD" id="cd00609">
    <property type="entry name" value="AAT_like"/>
    <property type="match status" value="1"/>
</dbReference>
<dbReference type="InterPro" id="IPR004839">
    <property type="entry name" value="Aminotransferase_I/II_large"/>
</dbReference>
<dbReference type="EMBL" id="NBXA01000018">
    <property type="protein sequence ID" value="RFA13287.1"/>
    <property type="molecule type" value="Genomic_DNA"/>
</dbReference>
<comment type="caution">
    <text evidence="7">The sequence shown here is derived from an EMBL/GenBank/DDBJ whole genome shotgun (WGS) entry which is preliminary data.</text>
</comment>
<dbReference type="InterPro" id="IPR000524">
    <property type="entry name" value="Tscrpt_reg_HTH_GntR"/>
</dbReference>
<proteinExistence type="inferred from homology"/>
<dbReference type="Pfam" id="PF00392">
    <property type="entry name" value="GntR"/>
    <property type="match status" value="1"/>
</dbReference>
<keyword evidence="2" id="KW-0663">Pyridoxal phosphate</keyword>
<dbReference type="PANTHER" id="PTHR46577:SF1">
    <property type="entry name" value="HTH-TYPE TRANSCRIPTIONAL REGULATORY PROTEIN GABR"/>
    <property type="match status" value="1"/>
</dbReference>
<accession>A0A3E0VWS3</accession>
<keyword evidence="3" id="KW-0805">Transcription regulation</keyword>
<dbReference type="InterPro" id="IPR015422">
    <property type="entry name" value="PyrdxlP-dep_Trfase_small"/>
</dbReference>
<evidence type="ECO:0000256" key="1">
    <source>
        <dbReference type="ARBA" id="ARBA00005384"/>
    </source>
</evidence>